<dbReference type="InterPro" id="IPR011990">
    <property type="entry name" value="TPR-like_helical_dom_sf"/>
</dbReference>
<dbReference type="InterPro" id="IPR006597">
    <property type="entry name" value="Sel1-like"/>
</dbReference>
<evidence type="ECO:0000313" key="2">
    <source>
        <dbReference type="EMBL" id="TBL80840.1"/>
    </source>
</evidence>
<sequence>MKFMSNYGKRNKRSYNHEVIPTMSATHNELPKLKSYSKDLHTEVIYAYIVQNKTQPQIAEAFSLDDSRTVSSIVRAYNFNREKSANYQGGKDKGKYRGTDRELVRKYVHTYYPGFVADERITFDAFLEQHRKKPAAKPPAPPRTPFGQSQRQPLNTPKPQYAAPKPVSPAPKPVPPAPKPPTAAELFHRANQLWQMRSNSREMVELFKQAAELGHAEAPYLLAVYYQENGSSGGDCTQALSWFQTAANRGCEQARRSYAEFHYELALKAKKYNEYKVTVPAYEKAARAGHAGAANNLGVLYANGEGVAPNVQTSVYWYDIAAKGGNTNAMWNLAHCCLNGAGLKKSRQQALYWFEQAAERKHLEAAEQVAVLSHQIGERYWNAKEEQERPKAFAYFRKATDYGNQDAFFDLGLCYANGIGVAPNAGKAAEYYGQAARNGSAAAQNNLGVLYARGEGVNRNDQQAAHYYEQAANQGDPVAMKNIAYCYKEGKGCEKNAFQAVYWFEQAAERGDDEARLQAAEGSYAIGEHYLKSKASDEKGKACDYFRKALKYGNNKALLQIGNCLENGYGVKQSYEQAVHYYEQARAAGIDNADAWLADCYFEWAKELLEEYSCQEAVELLEKGAKLEHEDCMLLLAACYFEGNGVYADDDTSAEWYAAAGGVRLANKSAEEHYVEVAERCYANGDYQRGVEWYKRAAELDCAAAMEALGNYYSDCDSNCDVPDYEQAARWYRKANETGDCSCDWDLNRCYLKLGEQALEKDDVEAALGWYRGAGEIRDNDYYRNGLHECCCRLAKAAVDQAMFTAAMEHYREAEKYGDPGYEEADHFAKIGDFLSSEWEYELAAEWYEKASGLGHEAAAKKTAEWYYSLARRFESEQDHEQTLYYYLKAAEAGDITAQLHLGYMYEFGKGVPADYEAAFKWYNLAAEQGDGTAQEWLGDMLKDGKAERHYGKTIRLRMAIHRYEQAVRVGNENAGSKLIDCSHVLAEAYAADMDFQQAAEIYRKSAELGSKSALHALGLYSLKGTGVPLDYGQAAGYFRHAAEREDERGRFYLDRMFGSDGEIAEDYRQYEQWYRQAVELGDPEAMRNLGLFYMAENEERKDYTTAVYWLEQAVKLGDEKSIREVVEGYYLAAEDYGSWSKLDLAFPYYIKAAESGHIAAQTMVGHFYERGIAVPQNEKQAARWYGQSAKQGCATGQYYLGALYEGGRGVARNDETAAYWLGLSARQGNTYAKFSLAVMYMEGRGVPADLEQAEILMEEAYLQGYPVFESESDKPLVPLADLYTKKYGTTYGPKLIGLYEQLAETQQDNSMFYELGLAYEMGYCPSLDVHVGEDAGKAFQYFKLAVEKSGFIEEAIVKLGNCYRNGVGTEQDIRKAVEVLESAAYWSNPEALNVIGECYFSGKGIERDLNKTFEYCSKAAELGHAEAQYNVGFCYENGYGVPQNKEEAMEWYGKSAEQGFALAVERLTQAQATAAAAVIPEYTVDMDEPEAAVDIDESLDVNELIRLMGRAATKEEQFYYRQIINEKLHSGLYGSRDGKEPVPYGEQNEVEIREFDFAGEKISYAVTAKDRAAVTVINDHVKIYVPGDTLIIDKEYARQHLSAKAISYAIEENEDYLWDYGGTGTAVVFELASILDEEPNVSIMYMNLLRSCRDYLQEFELFGDKFKETYEQNLQRKL</sequence>
<comment type="caution">
    <text evidence="2">The sequence shown here is derived from an EMBL/GenBank/DDBJ whole genome shotgun (WGS) entry which is preliminary data.</text>
</comment>
<dbReference type="InterPro" id="IPR050767">
    <property type="entry name" value="Sel1_AlgK"/>
</dbReference>
<dbReference type="Proteomes" id="UP000293142">
    <property type="component" value="Unassembled WGS sequence"/>
</dbReference>
<organism evidence="2 3">
    <name type="scientific">Paenibacillus thalictri</name>
    <dbReference type="NCBI Taxonomy" id="2527873"/>
    <lineage>
        <taxon>Bacteria</taxon>
        <taxon>Bacillati</taxon>
        <taxon>Bacillota</taxon>
        <taxon>Bacilli</taxon>
        <taxon>Bacillales</taxon>
        <taxon>Paenibacillaceae</taxon>
        <taxon>Paenibacillus</taxon>
    </lineage>
</organism>
<dbReference type="SUPFAM" id="SSF81901">
    <property type="entry name" value="HCP-like"/>
    <property type="match status" value="7"/>
</dbReference>
<accession>A0A4Q9DXP4</accession>
<evidence type="ECO:0000313" key="3">
    <source>
        <dbReference type="Proteomes" id="UP000293142"/>
    </source>
</evidence>
<dbReference type="EMBL" id="SIRE01000004">
    <property type="protein sequence ID" value="TBL80840.1"/>
    <property type="molecule type" value="Genomic_DNA"/>
</dbReference>
<feature type="region of interest" description="Disordered" evidence="1">
    <location>
        <begin position="130"/>
        <end position="183"/>
    </location>
</feature>
<reference evidence="2 3" key="1">
    <citation type="submission" date="2019-02" db="EMBL/GenBank/DDBJ databases">
        <title>Paenibacillus sp. nov., isolated from surface-sterilized tissue of Thalictrum simplex L.</title>
        <authorList>
            <person name="Tuo L."/>
        </authorList>
    </citation>
    <scope>NUCLEOTIDE SEQUENCE [LARGE SCALE GENOMIC DNA]</scope>
    <source>
        <strain evidence="2 3">N2SHLJ1</strain>
    </source>
</reference>
<dbReference type="PANTHER" id="PTHR11102">
    <property type="entry name" value="SEL-1-LIKE PROTEIN"/>
    <property type="match status" value="1"/>
</dbReference>
<dbReference type="Gene3D" id="1.25.40.10">
    <property type="entry name" value="Tetratricopeptide repeat domain"/>
    <property type="match status" value="10"/>
</dbReference>
<proteinExistence type="predicted"/>
<protein>
    <submittedName>
        <fullName evidence="2">Sel1 repeat family protein</fullName>
    </submittedName>
</protein>
<feature type="compositionally biased region" description="Pro residues" evidence="1">
    <location>
        <begin position="166"/>
        <end position="181"/>
    </location>
</feature>
<dbReference type="OrthoDB" id="210273at2"/>
<name>A0A4Q9DXP4_9BACL</name>
<dbReference type="SMART" id="SM00671">
    <property type="entry name" value="SEL1"/>
    <property type="match status" value="28"/>
</dbReference>
<keyword evidence="3" id="KW-1185">Reference proteome</keyword>
<gene>
    <name evidence="2" type="ORF">EYB31_06380</name>
</gene>
<dbReference type="Pfam" id="PF08238">
    <property type="entry name" value="Sel1"/>
    <property type="match status" value="26"/>
</dbReference>
<dbReference type="PANTHER" id="PTHR11102:SF160">
    <property type="entry name" value="ERAD-ASSOCIATED E3 UBIQUITIN-PROTEIN LIGASE COMPONENT HRD3"/>
    <property type="match status" value="1"/>
</dbReference>
<feature type="compositionally biased region" description="Polar residues" evidence="1">
    <location>
        <begin position="146"/>
        <end position="158"/>
    </location>
</feature>
<evidence type="ECO:0000256" key="1">
    <source>
        <dbReference type="SAM" id="MobiDB-lite"/>
    </source>
</evidence>